<dbReference type="Proteomes" id="UP000054549">
    <property type="component" value="Unassembled WGS sequence"/>
</dbReference>
<evidence type="ECO:0000256" key="2">
    <source>
        <dbReference type="ARBA" id="ARBA00008335"/>
    </source>
</evidence>
<dbReference type="PROSITE" id="PS50850">
    <property type="entry name" value="MFS"/>
    <property type="match status" value="1"/>
</dbReference>
<evidence type="ECO:0000313" key="10">
    <source>
        <dbReference type="EMBL" id="KIL61498.1"/>
    </source>
</evidence>
<dbReference type="OrthoDB" id="3936150at2759"/>
<name>A0A0C2WYP9_AMAMK</name>
<keyword evidence="6 8" id="KW-0472">Membrane</keyword>
<feature type="transmembrane region" description="Helical" evidence="8">
    <location>
        <begin position="183"/>
        <end position="207"/>
    </location>
</feature>
<dbReference type="CDD" id="cd17316">
    <property type="entry name" value="MFS_SV2_like"/>
    <property type="match status" value="1"/>
</dbReference>
<reference evidence="10 11" key="1">
    <citation type="submission" date="2014-04" db="EMBL/GenBank/DDBJ databases">
        <title>Evolutionary Origins and Diversification of the Mycorrhizal Mutualists.</title>
        <authorList>
            <consortium name="DOE Joint Genome Institute"/>
            <consortium name="Mycorrhizal Genomics Consortium"/>
            <person name="Kohler A."/>
            <person name="Kuo A."/>
            <person name="Nagy L.G."/>
            <person name="Floudas D."/>
            <person name="Copeland A."/>
            <person name="Barry K.W."/>
            <person name="Cichocki N."/>
            <person name="Veneault-Fourrey C."/>
            <person name="LaButti K."/>
            <person name="Lindquist E.A."/>
            <person name="Lipzen A."/>
            <person name="Lundell T."/>
            <person name="Morin E."/>
            <person name="Murat C."/>
            <person name="Riley R."/>
            <person name="Ohm R."/>
            <person name="Sun H."/>
            <person name="Tunlid A."/>
            <person name="Henrissat B."/>
            <person name="Grigoriev I.V."/>
            <person name="Hibbett D.S."/>
            <person name="Martin F."/>
        </authorList>
    </citation>
    <scope>NUCLEOTIDE SEQUENCE [LARGE SCALE GENOMIC DNA]</scope>
    <source>
        <strain evidence="10 11">Koide BX008</strain>
    </source>
</reference>
<keyword evidence="5 8" id="KW-1133">Transmembrane helix</keyword>
<dbReference type="STRING" id="946122.A0A0C2WYP9"/>
<dbReference type="AlphaFoldDB" id="A0A0C2WYP9"/>
<feature type="domain" description="Major facilitator superfamily (MFS) profile" evidence="9">
    <location>
        <begin position="63"/>
        <end position="525"/>
    </location>
</feature>
<organism evidence="10 11">
    <name type="scientific">Amanita muscaria (strain Koide BX008)</name>
    <dbReference type="NCBI Taxonomy" id="946122"/>
    <lineage>
        <taxon>Eukaryota</taxon>
        <taxon>Fungi</taxon>
        <taxon>Dikarya</taxon>
        <taxon>Basidiomycota</taxon>
        <taxon>Agaricomycotina</taxon>
        <taxon>Agaricomycetes</taxon>
        <taxon>Agaricomycetidae</taxon>
        <taxon>Agaricales</taxon>
        <taxon>Pluteineae</taxon>
        <taxon>Amanitaceae</taxon>
        <taxon>Amanita</taxon>
    </lineage>
</organism>
<comment type="similarity">
    <text evidence="2">Belongs to the major facilitator superfamily.</text>
</comment>
<evidence type="ECO:0000256" key="4">
    <source>
        <dbReference type="ARBA" id="ARBA00022692"/>
    </source>
</evidence>
<evidence type="ECO:0000256" key="8">
    <source>
        <dbReference type="SAM" id="Phobius"/>
    </source>
</evidence>
<keyword evidence="4 8" id="KW-0812">Transmembrane</keyword>
<protein>
    <recommendedName>
        <fullName evidence="9">Major facilitator superfamily (MFS) profile domain-containing protein</fullName>
    </recommendedName>
</protein>
<feature type="transmembrane region" description="Helical" evidence="8">
    <location>
        <begin position="126"/>
        <end position="145"/>
    </location>
</feature>
<dbReference type="PANTHER" id="PTHR23511:SF5">
    <property type="entry name" value="MAJOR FACILITATOR-TYPE TRANSPORTER HXNZ-RELATED"/>
    <property type="match status" value="1"/>
</dbReference>
<dbReference type="EMBL" id="KN818283">
    <property type="protein sequence ID" value="KIL61498.1"/>
    <property type="molecule type" value="Genomic_DNA"/>
</dbReference>
<evidence type="ECO:0000256" key="1">
    <source>
        <dbReference type="ARBA" id="ARBA00004141"/>
    </source>
</evidence>
<dbReference type="InterPro" id="IPR036259">
    <property type="entry name" value="MFS_trans_sf"/>
</dbReference>
<sequence length="530" mass="57728">MSMSVVLGHQQKEVSMSDPEKHDGQSEDFNPEKGVSREYELKCDLINECLQKEIGFGRYQLQLFILSGLGWFADNLWFQGVAVALPQAKQEFNPTRIEFTSFALYAGLIAGAMTWGVLADLIGRRLSFNITLFFAGIFGIAAGAAPNFVALASLVACMGFGVGGNLPVDGALFLEHMPQSHQWLLTLLSAWWALGQLVASLIAWALIGNFSCDPSIPPGQCQKEQNMGWRYNFYTLGGLTFIIFLLRFIVFDLQESSKYLIAKGRDEEAIEVLRHLARRNGRTITLTLEKLQAVQSSPSATRKTYKQLIKNSFSNLSLSHITPLFRGRKLAINTTITFSLWALIGLAYPLFNAFLTLYLGSRIPSSDSSVSTTYRNYTIFSILGIPGTLLACFIVDKTRGTGKWAVGGRKLTLAISTGLTGIFLYLFTTSNSQAAILGYSCATSVTQNAMYGVLYAYTPEVFPAPHRGTGDALASSINRLFGLIAPVIKIVSTSNAGGGTIPVFVSASLFIVAAILTLLLPFETAGQAAM</sequence>
<comment type="subcellular location">
    <subcellularLocation>
        <location evidence="1">Membrane</location>
        <topology evidence="1">Multi-pass membrane protein</topology>
    </subcellularLocation>
</comment>
<dbReference type="PANTHER" id="PTHR23511">
    <property type="entry name" value="SYNAPTIC VESICLE GLYCOPROTEIN 2"/>
    <property type="match status" value="1"/>
</dbReference>
<dbReference type="InterPro" id="IPR020846">
    <property type="entry name" value="MFS_dom"/>
</dbReference>
<feature type="transmembrane region" description="Helical" evidence="8">
    <location>
        <begin position="233"/>
        <end position="253"/>
    </location>
</feature>
<dbReference type="SUPFAM" id="SSF103473">
    <property type="entry name" value="MFS general substrate transporter"/>
    <property type="match status" value="1"/>
</dbReference>
<dbReference type="GO" id="GO:0022857">
    <property type="term" value="F:transmembrane transporter activity"/>
    <property type="evidence" value="ECO:0007669"/>
    <property type="project" value="InterPro"/>
</dbReference>
<feature type="region of interest" description="Disordered" evidence="7">
    <location>
        <begin position="1"/>
        <end position="32"/>
    </location>
</feature>
<feature type="compositionally biased region" description="Basic and acidic residues" evidence="7">
    <location>
        <begin position="18"/>
        <end position="32"/>
    </location>
</feature>
<evidence type="ECO:0000313" key="11">
    <source>
        <dbReference type="Proteomes" id="UP000054549"/>
    </source>
</evidence>
<feature type="transmembrane region" description="Helical" evidence="8">
    <location>
        <begin position="102"/>
        <end position="119"/>
    </location>
</feature>
<feature type="transmembrane region" description="Helical" evidence="8">
    <location>
        <begin position="501"/>
        <end position="522"/>
    </location>
</feature>
<dbReference type="FunCoup" id="A0A0C2WYP9">
    <property type="interactions" value="120"/>
</dbReference>
<feature type="transmembrane region" description="Helical" evidence="8">
    <location>
        <begin position="377"/>
        <end position="395"/>
    </location>
</feature>
<dbReference type="GO" id="GO:0016020">
    <property type="term" value="C:membrane"/>
    <property type="evidence" value="ECO:0007669"/>
    <property type="project" value="UniProtKB-SubCell"/>
</dbReference>
<dbReference type="InterPro" id="IPR005828">
    <property type="entry name" value="MFS_sugar_transport-like"/>
</dbReference>
<evidence type="ECO:0000256" key="5">
    <source>
        <dbReference type="ARBA" id="ARBA00022989"/>
    </source>
</evidence>
<evidence type="ECO:0000256" key="7">
    <source>
        <dbReference type="SAM" id="MobiDB-lite"/>
    </source>
</evidence>
<proteinExistence type="inferred from homology"/>
<feature type="transmembrane region" description="Helical" evidence="8">
    <location>
        <begin position="61"/>
        <end position="82"/>
    </location>
</feature>
<dbReference type="HOGENOM" id="CLU_001265_52_2_1"/>
<evidence type="ECO:0000259" key="9">
    <source>
        <dbReference type="PROSITE" id="PS50850"/>
    </source>
</evidence>
<evidence type="ECO:0000256" key="6">
    <source>
        <dbReference type="ARBA" id="ARBA00023136"/>
    </source>
</evidence>
<dbReference type="Gene3D" id="1.20.1250.20">
    <property type="entry name" value="MFS general substrate transporter like domains"/>
    <property type="match status" value="1"/>
</dbReference>
<gene>
    <name evidence="10" type="ORF">M378DRAFT_109281</name>
</gene>
<evidence type="ECO:0000256" key="3">
    <source>
        <dbReference type="ARBA" id="ARBA00022448"/>
    </source>
</evidence>
<feature type="transmembrane region" description="Helical" evidence="8">
    <location>
        <begin position="407"/>
        <end position="427"/>
    </location>
</feature>
<dbReference type="Pfam" id="PF00083">
    <property type="entry name" value="Sugar_tr"/>
    <property type="match status" value="1"/>
</dbReference>
<feature type="transmembrane region" description="Helical" evidence="8">
    <location>
        <begin position="151"/>
        <end position="174"/>
    </location>
</feature>
<keyword evidence="11" id="KW-1185">Reference proteome</keyword>
<dbReference type="FunFam" id="1.20.1250.20:FF:000171">
    <property type="entry name" value="MFS general substrate transporter"/>
    <property type="match status" value="1"/>
</dbReference>
<dbReference type="InParanoid" id="A0A0C2WYP9"/>
<feature type="transmembrane region" description="Helical" evidence="8">
    <location>
        <begin position="336"/>
        <end position="357"/>
    </location>
</feature>
<keyword evidence="3" id="KW-0813">Transport</keyword>
<accession>A0A0C2WYP9</accession>